<dbReference type="PANTHER" id="PTHR42085">
    <property type="entry name" value="F-BOX DOMAIN-CONTAINING PROTEIN"/>
    <property type="match status" value="1"/>
</dbReference>
<dbReference type="Proteomes" id="UP000799537">
    <property type="component" value="Unassembled WGS sequence"/>
</dbReference>
<evidence type="ECO:0000256" key="1">
    <source>
        <dbReference type="SAM" id="MobiDB-lite"/>
    </source>
</evidence>
<dbReference type="GeneID" id="54560521"/>
<keyword evidence="4" id="KW-1185">Reference proteome</keyword>
<dbReference type="OrthoDB" id="5272396at2759"/>
<dbReference type="EMBL" id="ML993601">
    <property type="protein sequence ID" value="KAF2165070.1"/>
    <property type="molecule type" value="Genomic_DNA"/>
</dbReference>
<name>A0A6A6CFQ3_ZASCE</name>
<dbReference type="InterPro" id="IPR038883">
    <property type="entry name" value="AN11006-like"/>
</dbReference>
<evidence type="ECO:0000259" key="2">
    <source>
        <dbReference type="Pfam" id="PF24864"/>
    </source>
</evidence>
<dbReference type="Pfam" id="PF24864">
    <property type="entry name" value="DUF7730"/>
    <property type="match status" value="1"/>
</dbReference>
<gene>
    <name evidence="3" type="ORF">M409DRAFT_24456</name>
</gene>
<feature type="region of interest" description="Disordered" evidence="1">
    <location>
        <begin position="1"/>
        <end position="40"/>
    </location>
</feature>
<dbReference type="PANTHER" id="PTHR42085:SF2">
    <property type="entry name" value="F-BOX DOMAIN-CONTAINING PROTEIN"/>
    <property type="match status" value="1"/>
</dbReference>
<evidence type="ECO:0000313" key="3">
    <source>
        <dbReference type="EMBL" id="KAF2165070.1"/>
    </source>
</evidence>
<dbReference type="RefSeq" id="XP_033665959.1">
    <property type="nucleotide sequence ID" value="XM_033807249.1"/>
</dbReference>
<feature type="compositionally biased region" description="Basic residues" evidence="1">
    <location>
        <begin position="1"/>
        <end position="11"/>
    </location>
</feature>
<dbReference type="AlphaFoldDB" id="A0A6A6CFQ3"/>
<proteinExistence type="predicted"/>
<protein>
    <recommendedName>
        <fullName evidence="2">DUF7730 domain-containing protein</fullName>
    </recommendedName>
</protein>
<dbReference type="InterPro" id="IPR056632">
    <property type="entry name" value="DUF7730"/>
</dbReference>
<sequence length="370" mass="41702">MPPPAKRRKASASKAAAPTTSTDLTTPTEPTTSSSATNAYPGFDPWHATLDIDAGDNKMSVFNTTKSQFMHSAKIYDSDAFKLKPLTVADGPLKGRHVIMLEPINDFFRFMDFPPEIRNIVYDMLFQEAEDIEIVTFKSKFSGQRAVRRGFKRQSKHPGDTWNPQKSNWEHQTPSVHSLLKTCQQIKEEAAPVAYGSNRFSFNGLPELKAFLSGIGTMRQFLRQIRLVYGSYHHTVAATTFHKLKDAKDLQSVTFPHDMVCGDCRPERLGRKSITIRDVLVHTKPFLKAFHKAQKSKDDPVNVPDIICVAPETWPRFCEDGEMGRSCTCTYLGDPSSCRERLQHTKEVQVDFRKAVADELGIEVTSSKEE</sequence>
<feature type="compositionally biased region" description="Low complexity" evidence="1">
    <location>
        <begin position="12"/>
        <end position="37"/>
    </location>
</feature>
<reference evidence="3" key="1">
    <citation type="journal article" date="2020" name="Stud. Mycol.">
        <title>101 Dothideomycetes genomes: a test case for predicting lifestyles and emergence of pathogens.</title>
        <authorList>
            <person name="Haridas S."/>
            <person name="Albert R."/>
            <person name="Binder M."/>
            <person name="Bloem J."/>
            <person name="Labutti K."/>
            <person name="Salamov A."/>
            <person name="Andreopoulos B."/>
            <person name="Baker S."/>
            <person name="Barry K."/>
            <person name="Bills G."/>
            <person name="Bluhm B."/>
            <person name="Cannon C."/>
            <person name="Castanera R."/>
            <person name="Culley D."/>
            <person name="Daum C."/>
            <person name="Ezra D."/>
            <person name="Gonzalez J."/>
            <person name="Henrissat B."/>
            <person name="Kuo A."/>
            <person name="Liang C."/>
            <person name="Lipzen A."/>
            <person name="Lutzoni F."/>
            <person name="Magnuson J."/>
            <person name="Mondo S."/>
            <person name="Nolan M."/>
            <person name="Ohm R."/>
            <person name="Pangilinan J."/>
            <person name="Park H.-J."/>
            <person name="Ramirez L."/>
            <person name="Alfaro M."/>
            <person name="Sun H."/>
            <person name="Tritt A."/>
            <person name="Yoshinaga Y."/>
            <person name="Zwiers L.-H."/>
            <person name="Turgeon B."/>
            <person name="Goodwin S."/>
            <person name="Spatafora J."/>
            <person name="Crous P."/>
            <person name="Grigoriev I."/>
        </authorList>
    </citation>
    <scope>NUCLEOTIDE SEQUENCE</scope>
    <source>
        <strain evidence="3">ATCC 36951</strain>
    </source>
</reference>
<accession>A0A6A6CFQ3</accession>
<evidence type="ECO:0000313" key="4">
    <source>
        <dbReference type="Proteomes" id="UP000799537"/>
    </source>
</evidence>
<feature type="domain" description="DUF7730" evidence="2">
    <location>
        <begin position="110"/>
        <end position="248"/>
    </location>
</feature>
<organism evidence="3 4">
    <name type="scientific">Zasmidium cellare ATCC 36951</name>
    <dbReference type="NCBI Taxonomy" id="1080233"/>
    <lineage>
        <taxon>Eukaryota</taxon>
        <taxon>Fungi</taxon>
        <taxon>Dikarya</taxon>
        <taxon>Ascomycota</taxon>
        <taxon>Pezizomycotina</taxon>
        <taxon>Dothideomycetes</taxon>
        <taxon>Dothideomycetidae</taxon>
        <taxon>Mycosphaerellales</taxon>
        <taxon>Mycosphaerellaceae</taxon>
        <taxon>Zasmidium</taxon>
    </lineage>
</organism>